<evidence type="ECO:0000256" key="3">
    <source>
        <dbReference type="ARBA" id="ARBA00022617"/>
    </source>
</evidence>
<evidence type="ECO:0000256" key="2">
    <source>
        <dbReference type="ARBA" id="ARBA00010617"/>
    </source>
</evidence>
<gene>
    <name evidence="7" type="ORF">G7Y89_g2078</name>
</gene>
<comment type="similarity">
    <text evidence="2">Belongs to the cytochrome P450 family.</text>
</comment>
<dbReference type="EMBL" id="JAAMPI010000087">
    <property type="protein sequence ID" value="KAF4636022.1"/>
    <property type="molecule type" value="Genomic_DNA"/>
</dbReference>
<evidence type="ECO:0000256" key="1">
    <source>
        <dbReference type="ARBA" id="ARBA00001971"/>
    </source>
</evidence>
<dbReference type="InterPro" id="IPR001128">
    <property type="entry name" value="Cyt_P450"/>
</dbReference>
<evidence type="ECO:0000256" key="6">
    <source>
        <dbReference type="SAM" id="MobiDB-lite"/>
    </source>
</evidence>
<dbReference type="SUPFAM" id="SSF48264">
    <property type="entry name" value="Cytochrome P450"/>
    <property type="match status" value="1"/>
</dbReference>
<dbReference type="Gene3D" id="1.10.630.10">
    <property type="entry name" value="Cytochrome P450"/>
    <property type="match status" value="1"/>
</dbReference>
<dbReference type="InterPro" id="IPR036396">
    <property type="entry name" value="Cyt_P450_sf"/>
</dbReference>
<comment type="caution">
    <text evidence="7">The sequence shown here is derived from an EMBL/GenBank/DDBJ whole genome shotgun (WGS) entry which is preliminary data.</text>
</comment>
<dbReference type="InterPro" id="IPR050121">
    <property type="entry name" value="Cytochrome_P450_monoxygenase"/>
</dbReference>
<dbReference type="GO" id="GO:0020037">
    <property type="term" value="F:heme binding"/>
    <property type="evidence" value="ECO:0007669"/>
    <property type="project" value="InterPro"/>
</dbReference>
<evidence type="ECO:0000313" key="8">
    <source>
        <dbReference type="Proteomes" id="UP000566819"/>
    </source>
</evidence>
<name>A0A8H4RWZ3_9HELO</name>
<dbReference type="OrthoDB" id="1470350at2759"/>
<dbReference type="PANTHER" id="PTHR24305:SF210">
    <property type="entry name" value="CYTOCHROME P450 MONOOXYGENASE ASQL-RELATED"/>
    <property type="match status" value="1"/>
</dbReference>
<feature type="region of interest" description="Disordered" evidence="6">
    <location>
        <begin position="361"/>
        <end position="393"/>
    </location>
</feature>
<keyword evidence="5" id="KW-0408">Iron</keyword>
<dbReference type="Pfam" id="PF00067">
    <property type="entry name" value="p450"/>
    <property type="match status" value="1"/>
</dbReference>
<dbReference type="PANTHER" id="PTHR24305">
    <property type="entry name" value="CYTOCHROME P450"/>
    <property type="match status" value="1"/>
</dbReference>
<evidence type="ECO:0000313" key="7">
    <source>
        <dbReference type="EMBL" id="KAF4636022.1"/>
    </source>
</evidence>
<organism evidence="7 8">
    <name type="scientific">Cudoniella acicularis</name>
    <dbReference type="NCBI Taxonomy" id="354080"/>
    <lineage>
        <taxon>Eukaryota</taxon>
        <taxon>Fungi</taxon>
        <taxon>Dikarya</taxon>
        <taxon>Ascomycota</taxon>
        <taxon>Pezizomycotina</taxon>
        <taxon>Leotiomycetes</taxon>
        <taxon>Helotiales</taxon>
        <taxon>Tricladiaceae</taxon>
        <taxon>Cudoniella</taxon>
    </lineage>
</organism>
<proteinExistence type="inferred from homology"/>
<dbReference type="AlphaFoldDB" id="A0A8H4RWZ3"/>
<dbReference type="GO" id="GO:0005506">
    <property type="term" value="F:iron ion binding"/>
    <property type="evidence" value="ECO:0007669"/>
    <property type="project" value="InterPro"/>
</dbReference>
<evidence type="ECO:0000256" key="4">
    <source>
        <dbReference type="ARBA" id="ARBA00022723"/>
    </source>
</evidence>
<keyword evidence="3" id="KW-0349">Heme</keyword>
<keyword evidence="8" id="KW-1185">Reference proteome</keyword>
<dbReference type="Proteomes" id="UP000566819">
    <property type="component" value="Unassembled WGS sequence"/>
</dbReference>
<dbReference type="InterPro" id="IPR032466">
    <property type="entry name" value="Metal_Hydrolase"/>
</dbReference>
<feature type="compositionally biased region" description="Low complexity" evidence="6">
    <location>
        <begin position="384"/>
        <end position="393"/>
    </location>
</feature>
<sequence>MMSMLPFESVGQITTSHWAVVAIGAFLFVPPSALVNEFCARKLNREELERRIEHRSDTKHLDRFEQLLSADTATHINKEKKYFEVIAGYEPISSQFLCTIMFSLQEPESFGHLVKEIRATFKRYEDITSESLVSLTLLHASLIETLRSTVIGGGGLPRVSPGAMVDGNYIAKGVTVQYSHLTFTRSPRYFHEPRSLRHNAGYQKIIRIGNLLSRMMPERASFPLSKDLGLVPEWKILPDQKIVFEMDFNMHGMWEKPKFWTRMWQRVRGTVAFWNITLDLSQQLQRPLRIDGNMSDAEQQSKQVPLIGTRSVQLVSSDEQVENAQGIIGGVAQSDDPNASAAPILEPDGQMGVRWWKARSSASASASGGGKRKKEAGKQSRSLTNTNTTAHTTNTELPVGECRCCSAESEYSLYSTSGRCLHLFFSEAEPCWYLTTGNLSSSFFTPADMFWGQLGGALEALDSGTTTVIDHAHMNVSAKHSNHALAATLHPRVSSWGPKLTLSSDFLQPWHWSDISRLANLLAPNPRVSLGFEFDGYAFLSPDAIQSLFSTVRAAGMCLITSHSFRNPLLS</sequence>
<protein>
    <submittedName>
        <fullName evidence="7">Uncharacterized protein</fullName>
    </submittedName>
</protein>
<evidence type="ECO:0000256" key="5">
    <source>
        <dbReference type="ARBA" id="ARBA00023004"/>
    </source>
</evidence>
<reference evidence="7 8" key="1">
    <citation type="submission" date="2020-03" db="EMBL/GenBank/DDBJ databases">
        <title>Draft Genome Sequence of Cudoniella acicularis.</title>
        <authorList>
            <person name="Buettner E."/>
            <person name="Kellner H."/>
        </authorList>
    </citation>
    <scope>NUCLEOTIDE SEQUENCE [LARGE SCALE GENOMIC DNA]</scope>
    <source>
        <strain evidence="7 8">DSM 108380</strain>
    </source>
</reference>
<dbReference type="SUPFAM" id="SSF51556">
    <property type="entry name" value="Metallo-dependent hydrolases"/>
    <property type="match status" value="1"/>
</dbReference>
<accession>A0A8H4RWZ3</accession>
<keyword evidence="4" id="KW-0479">Metal-binding</keyword>
<dbReference type="GO" id="GO:0004497">
    <property type="term" value="F:monooxygenase activity"/>
    <property type="evidence" value="ECO:0007669"/>
    <property type="project" value="InterPro"/>
</dbReference>
<comment type="cofactor">
    <cofactor evidence="1">
        <name>heme</name>
        <dbReference type="ChEBI" id="CHEBI:30413"/>
    </cofactor>
</comment>
<dbReference type="GO" id="GO:0016705">
    <property type="term" value="F:oxidoreductase activity, acting on paired donors, with incorporation or reduction of molecular oxygen"/>
    <property type="evidence" value="ECO:0007669"/>
    <property type="project" value="InterPro"/>
</dbReference>
<dbReference type="Gene3D" id="3.20.20.140">
    <property type="entry name" value="Metal-dependent hydrolases"/>
    <property type="match status" value="1"/>
</dbReference>